<dbReference type="SUPFAM" id="SSF47986">
    <property type="entry name" value="DEATH domain"/>
    <property type="match status" value="1"/>
</dbReference>
<feature type="compositionally biased region" description="Basic and acidic residues" evidence="1">
    <location>
        <begin position="290"/>
        <end position="299"/>
    </location>
</feature>
<feature type="region of interest" description="Disordered" evidence="1">
    <location>
        <begin position="112"/>
        <end position="133"/>
    </location>
</feature>
<evidence type="ECO:0000256" key="1">
    <source>
        <dbReference type="SAM" id="MobiDB-lite"/>
    </source>
</evidence>
<feature type="region of interest" description="Disordered" evidence="1">
    <location>
        <begin position="174"/>
        <end position="194"/>
    </location>
</feature>
<feature type="compositionally biased region" description="Polar residues" evidence="1">
    <location>
        <begin position="178"/>
        <end position="194"/>
    </location>
</feature>
<feature type="compositionally biased region" description="Polar residues" evidence="1">
    <location>
        <begin position="276"/>
        <end position="288"/>
    </location>
</feature>
<organism evidence="3 4">
    <name type="scientific">Pleurodeles waltl</name>
    <name type="common">Iberian ribbed newt</name>
    <dbReference type="NCBI Taxonomy" id="8319"/>
    <lineage>
        <taxon>Eukaryota</taxon>
        <taxon>Metazoa</taxon>
        <taxon>Chordata</taxon>
        <taxon>Craniata</taxon>
        <taxon>Vertebrata</taxon>
        <taxon>Euteleostomi</taxon>
        <taxon>Amphibia</taxon>
        <taxon>Batrachia</taxon>
        <taxon>Caudata</taxon>
        <taxon>Salamandroidea</taxon>
        <taxon>Salamandridae</taxon>
        <taxon>Pleurodelinae</taxon>
        <taxon>Pleurodeles</taxon>
    </lineage>
</organism>
<dbReference type="Gene3D" id="1.10.533.10">
    <property type="entry name" value="Death Domain, Fas"/>
    <property type="match status" value="1"/>
</dbReference>
<protein>
    <recommendedName>
        <fullName evidence="2">Death domain-containing protein</fullName>
    </recommendedName>
</protein>
<dbReference type="GO" id="GO:0007165">
    <property type="term" value="P:signal transduction"/>
    <property type="evidence" value="ECO:0007669"/>
    <property type="project" value="InterPro"/>
</dbReference>
<dbReference type="Pfam" id="PF00531">
    <property type="entry name" value="Death"/>
    <property type="match status" value="1"/>
</dbReference>
<name>A0AAV7LYD8_PLEWA</name>
<evidence type="ECO:0000313" key="3">
    <source>
        <dbReference type="EMBL" id="KAJ1095575.1"/>
    </source>
</evidence>
<feature type="compositionally biased region" description="Polar residues" evidence="1">
    <location>
        <begin position="112"/>
        <end position="130"/>
    </location>
</feature>
<dbReference type="AlphaFoldDB" id="A0AAV7LYD8"/>
<evidence type="ECO:0000259" key="2">
    <source>
        <dbReference type="PROSITE" id="PS50017"/>
    </source>
</evidence>
<feature type="domain" description="Death" evidence="2">
    <location>
        <begin position="455"/>
        <end position="519"/>
    </location>
</feature>
<evidence type="ECO:0000313" key="4">
    <source>
        <dbReference type="Proteomes" id="UP001066276"/>
    </source>
</evidence>
<feature type="region of interest" description="Disordered" evidence="1">
    <location>
        <begin position="21"/>
        <end position="40"/>
    </location>
</feature>
<comment type="caution">
    <text evidence="3">The sequence shown here is derived from an EMBL/GenBank/DDBJ whole genome shotgun (WGS) entry which is preliminary data.</text>
</comment>
<feature type="region of interest" description="Disordered" evidence="1">
    <location>
        <begin position="275"/>
        <end position="327"/>
    </location>
</feature>
<dbReference type="PROSITE" id="PS50017">
    <property type="entry name" value="DEATH_DOMAIN"/>
    <property type="match status" value="1"/>
</dbReference>
<sequence>MEPSVLTDALLKVGSLSFPDPRADWEHEGAAGLSSQCNPGVSSGESLCSAPFDTRMDISKSLPYDCPIDPERNSQKPDFPCVALGASACLQGDGGFPYPERGDQHSRELATTTKAPMSDPSTLRRQSAQPSPGCVDYRVSHRLDCGLTWNLQPEENEEDSALPPCTKHLIKGQRLRAESSTSRPSFQQTPTFHGASNTSTLGYVSCHLPQEETGYTYPLVDVPWDSRSQAGHPQSTDQTLANVLSECKEGVMPVTLASQQGVVLLKPSIPPAGEPLSSNINGLKSASSPGHERSERLSLHELQISQDSSCSSQEDSTCQTGPSQYTTTENAACSSRELDPLWVEATLTEFGKLRDFTPEELKAVSDVFGARQEVLPLNVRELMRTLQVMGRPKEKLRTLANKLKELRMDVVKAMHGQPSLLKYLGPRLPEGLTIKNMKFSDRYLFTTALSLQHPTGHDWRWLADNLCVKEIFIKKWQQTEKDPAEILLREWECKISEATVGKLYDLMLAMDREDLAAML</sequence>
<dbReference type="InterPro" id="IPR011029">
    <property type="entry name" value="DEATH-like_dom_sf"/>
</dbReference>
<proteinExistence type="predicted"/>
<reference evidence="3" key="1">
    <citation type="journal article" date="2022" name="bioRxiv">
        <title>Sequencing and chromosome-scale assembly of the giantPleurodeles waltlgenome.</title>
        <authorList>
            <person name="Brown T."/>
            <person name="Elewa A."/>
            <person name="Iarovenko S."/>
            <person name="Subramanian E."/>
            <person name="Araus A.J."/>
            <person name="Petzold A."/>
            <person name="Susuki M."/>
            <person name="Suzuki K.-i.T."/>
            <person name="Hayashi T."/>
            <person name="Toyoda A."/>
            <person name="Oliveira C."/>
            <person name="Osipova E."/>
            <person name="Leigh N.D."/>
            <person name="Simon A."/>
            <person name="Yun M.H."/>
        </authorList>
    </citation>
    <scope>NUCLEOTIDE SEQUENCE</scope>
    <source>
        <strain evidence="3">20211129_DDA</strain>
        <tissue evidence="3">Liver</tissue>
    </source>
</reference>
<gene>
    <name evidence="3" type="ORF">NDU88_000736</name>
</gene>
<dbReference type="Proteomes" id="UP001066276">
    <property type="component" value="Chromosome 10"/>
</dbReference>
<accession>A0AAV7LYD8</accession>
<dbReference type="EMBL" id="JANPWB010000014">
    <property type="protein sequence ID" value="KAJ1095575.1"/>
    <property type="molecule type" value="Genomic_DNA"/>
</dbReference>
<dbReference type="InterPro" id="IPR000488">
    <property type="entry name" value="Death_dom"/>
</dbReference>
<feature type="compositionally biased region" description="Low complexity" evidence="1">
    <location>
        <begin position="305"/>
        <end position="320"/>
    </location>
</feature>
<keyword evidence="4" id="KW-1185">Reference proteome</keyword>